<evidence type="ECO:0000256" key="1">
    <source>
        <dbReference type="SAM" id="MobiDB-lite"/>
    </source>
</evidence>
<dbReference type="EMBL" id="SPHZ02000007">
    <property type="protein sequence ID" value="KAF0907771.1"/>
    <property type="molecule type" value="Genomic_DNA"/>
</dbReference>
<comment type="caution">
    <text evidence="2">The sequence shown here is derived from an EMBL/GenBank/DDBJ whole genome shotgun (WGS) entry which is preliminary data.</text>
</comment>
<organism evidence="2 3">
    <name type="scientific">Oryza meyeriana var. granulata</name>
    <dbReference type="NCBI Taxonomy" id="110450"/>
    <lineage>
        <taxon>Eukaryota</taxon>
        <taxon>Viridiplantae</taxon>
        <taxon>Streptophyta</taxon>
        <taxon>Embryophyta</taxon>
        <taxon>Tracheophyta</taxon>
        <taxon>Spermatophyta</taxon>
        <taxon>Magnoliopsida</taxon>
        <taxon>Liliopsida</taxon>
        <taxon>Poales</taxon>
        <taxon>Poaceae</taxon>
        <taxon>BOP clade</taxon>
        <taxon>Oryzoideae</taxon>
        <taxon>Oryzeae</taxon>
        <taxon>Oryzinae</taxon>
        <taxon>Oryza</taxon>
        <taxon>Oryza meyeriana</taxon>
    </lineage>
</organism>
<gene>
    <name evidence="2" type="ORF">E2562_020856</name>
</gene>
<protein>
    <submittedName>
        <fullName evidence="2">Uncharacterized protein</fullName>
    </submittedName>
</protein>
<sequence length="67" mass="6894">MSPGLLPVTGRGCDGEGGEAREMTAGPEYMHMLVADGSGGVYGDKGQLAAIDATQRIMGAFNGNENY</sequence>
<evidence type="ECO:0000313" key="3">
    <source>
        <dbReference type="Proteomes" id="UP000479710"/>
    </source>
</evidence>
<dbReference type="Proteomes" id="UP000479710">
    <property type="component" value="Unassembled WGS sequence"/>
</dbReference>
<evidence type="ECO:0000313" key="2">
    <source>
        <dbReference type="EMBL" id="KAF0907771.1"/>
    </source>
</evidence>
<name>A0A6G1D5U4_9ORYZ</name>
<reference evidence="2 3" key="1">
    <citation type="submission" date="2019-11" db="EMBL/GenBank/DDBJ databases">
        <title>Whole genome sequence of Oryza granulata.</title>
        <authorList>
            <person name="Li W."/>
        </authorList>
    </citation>
    <scope>NUCLEOTIDE SEQUENCE [LARGE SCALE GENOMIC DNA]</scope>
    <source>
        <strain evidence="3">cv. Menghai</strain>
        <tissue evidence="2">Leaf</tissue>
    </source>
</reference>
<feature type="region of interest" description="Disordered" evidence="1">
    <location>
        <begin position="1"/>
        <end position="21"/>
    </location>
</feature>
<dbReference type="AlphaFoldDB" id="A0A6G1D5U4"/>
<proteinExistence type="predicted"/>
<keyword evidence="3" id="KW-1185">Reference proteome</keyword>
<accession>A0A6G1D5U4</accession>